<dbReference type="Pfam" id="PF00034">
    <property type="entry name" value="Cytochrom_C"/>
    <property type="match status" value="1"/>
</dbReference>
<dbReference type="InterPro" id="IPR009056">
    <property type="entry name" value="Cyt_c-like_dom"/>
</dbReference>
<name>A0A381Q1M8_9ZZZZ</name>
<reference evidence="6" key="1">
    <citation type="submission" date="2018-05" db="EMBL/GenBank/DDBJ databases">
        <authorList>
            <person name="Lanie J.A."/>
            <person name="Ng W.-L."/>
            <person name="Kazmierczak K.M."/>
            <person name="Andrzejewski T.M."/>
            <person name="Davidsen T.M."/>
            <person name="Wayne K.J."/>
            <person name="Tettelin H."/>
            <person name="Glass J.I."/>
            <person name="Rusch D."/>
            <person name="Podicherti R."/>
            <person name="Tsui H.-C.T."/>
            <person name="Winkler M.E."/>
        </authorList>
    </citation>
    <scope>NUCLEOTIDE SEQUENCE</scope>
</reference>
<keyword evidence="3" id="KW-0408">Iron</keyword>
<proteinExistence type="predicted"/>
<evidence type="ECO:0000313" key="6">
    <source>
        <dbReference type="EMBL" id="SUZ73256.1"/>
    </source>
</evidence>
<feature type="compositionally biased region" description="Low complexity" evidence="4">
    <location>
        <begin position="19"/>
        <end position="29"/>
    </location>
</feature>
<dbReference type="GO" id="GO:0046872">
    <property type="term" value="F:metal ion binding"/>
    <property type="evidence" value="ECO:0007669"/>
    <property type="project" value="UniProtKB-KW"/>
</dbReference>
<evidence type="ECO:0000259" key="5">
    <source>
        <dbReference type="PROSITE" id="PS51007"/>
    </source>
</evidence>
<dbReference type="AlphaFoldDB" id="A0A381Q1M8"/>
<evidence type="ECO:0000256" key="2">
    <source>
        <dbReference type="ARBA" id="ARBA00022723"/>
    </source>
</evidence>
<feature type="domain" description="Cytochrome c" evidence="5">
    <location>
        <begin position="43"/>
        <end position="128"/>
    </location>
</feature>
<dbReference type="PROSITE" id="PS51007">
    <property type="entry name" value="CYTC"/>
    <property type="match status" value="1"/>
</dbReference>
<sequence>MLSIAGAACSAEPEPPSSAPATTAPPTDETQVVLRGIAATSPPEVAAGKTLFEQNCSVCHGPAGDGTTQGPPLVHIIYEPNHHADVAFLLAARNGVQAHHWRFGDMPPVPGVTDEIVLEIVGYIRWLQRQVGIE</sequence>
<accession>A0A381Q1M8</accession>
<dbReference type="GO" id="GO:0020037">
    <property type="term" value="F:heme binding"/>
    <property type="evidence" value="ECO:0007669"/>
    <property type="project" value="InterPro"/>
</dbReference>
<dbReference type="Gene3D" id="1.10.760.10">
    <property type="entry name" value="Cytochrome c-like domain"/>
    <property type="match status" value="1"/>
</dbReference>
<evidence type="ECO:0000256" key="3">
    <source>
        <dbReference type="ARBA" id="ARBA00023004"/>
    </source>
</evidence>
<evidence type="ECO:0000256" key="1">
    <source>
        <dbReference type="ARBA" id="ARBA00022617"/>
    </source>
</evidence>
<keyword evidence="2" id="KW-0479">Metal-binding</keyword>
<protein>
    <recommendedName>
        <fullName evidence="5">Cytochrome c domain-containing protein</fullName>
    </recommendedName>
</protein>
<organism evidence="6">
    <name type="scientific">marine metagenome</name>
    <dbReference type="NCBI Taxonomy" id="408172"/>
    <lineage>
        <taxon>unclassified sequences</taxon>
        <taxon>metagenomes</taxon>
        <taxon>ecological metagenomes</taxon>
    </lineage>
</organism>
<feature type="region of interest" description="Disordered" evidence="4">
    <location>
        <begin position="1"/>
        <end position="29"/>
    </location>
</feature>
<keyword evidence="1" id="KW-0349">Heme</keyword>
<dbReference type="InterPro" id="IPR036909">
    <property type="entry name" value="Cyt_c-like_dom_sf"/>
</dbReference>
<dbReference type="SUPFAM" id="SSF46626">
    <property type="entry name" value="Cytochrome c"/>
    <property type="match status" value="1"/>
</dbReference>
<dbReference type="GO" id="GO:0009055">
    <property type="term" value="F:electron transfer activity"/>
    <property type="evidence" value="ECO:0007669"/>
    <property type="project" value="InterPro"/>
</dbReference>
<dbReference type="EMBL" id="UINC01001172">
    <property type="protein sequence ID" value="SUZ73256.1"/>
    <property type="molecule type" value="Genomic_DNA"/>
</dbReference>
<evidence type="ECO:0000256" key="4">
    <source>
        <dbReference type="SAM" id="MobiDB-lite"/>
    </source>
</evidence>
<gene>
    <name evidence="6" type="ORF">METZ01_LOCUS26110</name>
</gene>